<proteinExistence type="predicted"/>
<comment type="caution">
    <text evidence="1">The sequence shown here is derived from an EMBL/GenBank/DDBJ whole genome shotgun (WGS) entry which is preliminary data.</text>
</comment>
<protein>
    <submittedName>
        <fullName evidence="1">Uncharacterized protein</fullName>
    </submittedName>
</protein>
<dbReference type="AlphaFoldDB" id="A0A179BNJ9"/>
<organism evidence="1 2">
    <name type="scientific">Acidithiobacillus ferrooxidans</name>
    <name type="common">Thiobacillus ferrooxidans</name>
    <dbReference type="NCBI Taxonomy" id="920"/>
    <lineage>
        <taxon>Bacteria</taxon>
        <taxon>Pseudomonadati</taxon>
        <taxon>Pseudomonadota</taxon>
        <taxon>Acidithiobacillia</taxon>
        <taxon>Acidithiobacillales</taxon>
        <taxon>Acidithiobacillaceae</taxon>
        <taxon>Acidithiobacillus</taxon>
    </lineage>
</organism>
<dbReference type="InterPro" id="IPR027417">
    <property type="entry name" value="P-loop_NTPase"/>
</dbReference>
<dbReference type="Gene3D" id="3.40.50.300">
    <property type="entry name" value="P-loop containing nucleotide triphosphate hydrolases"/>
    <property type="match status" value="1"/>
</dbReference>
<dbReference type="OrthoDB" id="8909281at2"/>
<accession>A0A179BNJ9</accession>
<reference evidence="1 2" key="1">
    <citation type="submission" date="2016-04" db="EMBL/GenBank/DDBJ databases">
        <title>Acidithiobacillus ferrooxidans genome sequencing and assembly.</title>
        <authorList>
            <person name="Zhou Z."/>
        </authorList>
    </citation>
    <scope>NUCLEOTIDE SEQUENCE [LARGE SCALE GENOMIC DNA]</scope>
    <source>
        <strain evidence="1 2">BY0502</strain>
    </source>
</reference>
<dbReference type="SUPFAM" id="SSF52540">
    <property type="entry name" value="P-loop containing nucleoside triphosphate hydrolases"/>
    <property type="match status" value="1"/>
</dbReference>
<keyword evidence="2" id="KW-1185">Reference proteome</keyword>
<dbReference type="EMBL" id="LVXZ01000032">
    <property type="protein sequence ID" value="OAP92701.1"/>
    <property type="molecule type" value="Genomic_DNA"/>
</dbReference>
<evidence type="ECO:0000313" key="1">
    <source>
        <dbReference type="EMBL" id="OAP92701.1"/>
    </source>
</evidence>
<sequence length="443" mass="49829">MDIALEHALKRDYPALYSDCRESHFWCEDGWYPLLRALSQAVETYCQENGIRIHVTQVKQKFGTLRYYYGYDATLTDAQKQGLFQIVEDYCDRSRRICENCGLPGTLLVSGAYWHVACPEHADGGLTPAAFQQLREAKFKQRGLPPEGPLAARRLPADPKQDALTYRRFVAIRLAHYAEEMAEARTNCHRADGSAPVLHYLAGSIGSGKTLLSAPLRRQLGIAESAWVDVDRYLPSLPKDHARLVTMAREAIRQWLPDEDDADLAMGLIPAANEPLPELQVAYLLSNADWRRGLDARQNLLVETTFSLAGRFDQVLESIRAGAVVDLDYVGVHDLDTLVQRVQSRALGSDRVGIPEAQIERNLFSGFTYAALVAHLARRLRVYDNRATMDLNLQADYQPPLLLEIERGVILRQSTEPLPWWAEILRDVALGADMGVDMDALYH</sequence>
<gene>
    <name evidence="1" type="ORF">A4H96_03315</name>
</gene>
<dbReference type="Proteomes" id="UP000078302">
    <property type="component" value="Unassembled WGS sequence"/>
</dbReference>
<dbReference type="RefSeq" id="WP_064218279.1">
    <property type="nucleotide sequence ID" value="NZ_LVXZ01000032.1"/>
</dbReference>
<evidence type="ECO:0000313" key="2">
    <source>
        <dbReference type="Proteomes" id="UP000078302"/>
    </source>
</evidence>
<name>A0A179BNJ9_ACIFR</name>